<dbReference type="PANTHER" id="PTHR22762">
    <property type="entry name" value="ALPHA-GLUCOSIDASE"/>
    <property type="match status" value="1"/>
</dbReference>
<keyword evidence="6" id="KW-0325">Glycoprotein</keyword>
<feature type="signal peptide" evidence="10">
    <location>
        <begin position="1"/>
        <end position="19"/>
    </location>
</feature>
<evidence type="ECO:0000313" key="15">
    <source>
        <dbReference type="Proteomes" id="UP001165122"/>
    </source>
</evidence>
<dbReference type="AlphaFoldDB" id="A0A9W7CD47"/>
<keyword evidence="4 10" id="KW-0732">Signal</keyword>
<proteinExistence type="inferred from homology"/>
<organism evidence="14 15">
    <name type="scientific">Triparma laevis f. longispina</name>
    <dbReference type="NCBI Taxonomy" id="1714387"/>
    <lineage>
        <taxon>Eukaryota</taxon>
        <taxon>Sar</taxon>
        <taxon>Stramenopiles</taxon>
        <taxon>Ochrophyta</taxon>
        <taxon>Bolidophyceae</taxon>
        <taxon>Parmales</taxon>
        <taxon>Triparmaceae</taxon>
        <taxon>Triparma</taxon>
    </lineage>
</organism>
<dbReference type="InterPro" id="IPR048395">
    <property type="entry name" value="Glyco_hydro_31_C"/>
</dbReference>
<evidence type="ECO:0000256" key="3">
    <source>
        <dbReference type="ARBA" id="ARBA00012741"/>
    </source>
</evidence>
<dbReference type="GO" id="GO:0005975">
    <property type="term" value="P:carbohydrate metabolic process"/>
    <property type="evidence" value="ECO:0007669"/>
    <property type="project" value="InterPro"/>
</dbReference>
<feature type="chain" id="PRO_5040846190" description="alpha-glucosidase" evidence="10">
    <location>
        <begin position="20"/>
        <end position="870"/>
    </location>
</feature>
<dbReference type="InterPro" id="IPR017853">
    <property type="entry name" value="GH"/>
</dbReference>
<feature type="domain" description="Glycosyl hydrolase family 31 C-terminal" evidence="13">
    <location>
        <begin position="653"/>
        <end position="740"/>
    </location>
</feature>
<dbReference type="SUPFAM" id="SSF74650">
    <property type="entry name" value="Galactose mutarotase-like"/>
    <property type="match status" value="1"/>
</dbReference>
<dbReference type="EC" id="3.2.1.20" evidence="3"/>
<evidence type="ECO:0000256" key="4">
    <source>
        <dbReference type="ARBA" id="ARBA00022729"/>
    </source>
</evidence>
<evidence type="ECO:0000256" key="1">
    <source>
        <dbReference type="ARBA" id="ARBA00001657"/>
    </source>
</evidence>
<evidence type="ECO:0000256" key="6">
    <source>
        <dbReference type="ARBA" id="ARBA00023180"/>
    </source>
</evidence>
<dbReference type="InterPro" id="IPR025887">
    <property type="entry name" value="Glyco_hydro_31_N_dom"/>
</dbReference>
<evidence type="ECO:0000256" key="8">
    <source>
        <dbReference type="ARBA" id="ARBA00041343"/>
    </source>
</evidence>
<accession>A0A9W7CD47</accession>
<dbReference type="InterPro" id="IPR011013">
    <property type="entry name" value="Gal_mutarotase_sf_dom"/>
</dbReference>
<gene>
    <name evidence="14" type="ORF">TrLO_g5546</name>
</gene>
<dbReference type="Pfam" id="PF21365">
    <property type="entry name" value="Glyco_hydro_31_3rd"/>
    <property type="match status" value="1"/>
</dbReference>
<evidence type="ECO:0000259" key="11">
    <source>
        <dbReference type="Pfam" id="PF01055"/>
    </source>
</evidence>
<dbReference type="CDD" id="cd06602">
    <property type="entry name" value="GH31_MGAM_SI_GAA"/>
    <property type="match status" value="1"/>
</dbReference>
<dbReference type="Proteomes" id="UP001165122">
    <property type="component" value="Unassembled WGS sequence"/>
</dbReference>
<dbReference type="GO" id="GO:0030246">
    <property type="term" value="F:carbohydrate binding"/>
    <property type="evidence" value="ECO:0007669"/>
    <property type="project" value="InterPro"/>
</dbReference>
<dbReference type="Gene3D" id="2.60.40.1760">
    <property type="entry name" value="glycosyl hydrolase (family 31)"/>
    <property type="match status" value="1"/>
</dbReference>
<dbReference type="Gene3D" id="3.20.20.80">
    <property type="entry name" value="Glycosidases"/>
    <property type="match status" value="1"/>
</dbReference>
<protein>
    <recommendedName>
        <fullName evidence="3">alpha-glucosidase</fullName>
        <ecNumber evidence="3">3.2.1.20</ecNumber>
    </recommendedName>
    <alternativeName>
        <fullName evidence="8">Maltase</fullName>
    </alternativeName>
</protein>
<evidence type="ECO:0000259" key="13">
    <source>
        <dbReference type="Pfam" id="PF21365"/>
    </source>
</evidence>
<dbReference type="OrthoDB" id="5839090at2759"/>
<evidence type="ECO:0000256" key="10">
    <source>
        <dbReference type="SAM" id="SignalP"/>
    </source>
</evidence>
<sequence length="870" mass="96358">MTFQRLILAFLATLYLVNAEFDLTNTKWNTDNDTFTGTLKPSTSSSNTYSIDLNELQFSLTVMSESTSRIKITSPSRYEIPEYIVGVGGSDNLSIDDANFTFDYTESPFTFTITDLDGSTIFSSSEQLYFGDQYLELTTSLEENNKLFGLGEKSRSTGSVVPKGSKTTMWARDMAAAEFDTNLYASHPFYISLSSSGNANGAFLRNSNGMDVNYSSSGDSLTFATLGGVIDLFTFTGPTPKEVVKQYQEIIGTPTLQPYWALGFHQCRYGYSKLQDAKDVVQGYKDASIPLDIAWLDIDYMNLWLDFTYDEVNFPAEEVKDFVDQLHDNNQKFVPIVDPGILAVDPSWDWAQDYDAYHSGISMDVFVKDFTNEKPYMGQVWPGPVHFPDWFHPNATEFWTTQLKNWHDVAEFDGVWVDMNEVSNFCTGQVCENSDPENCPTHQVDTQTQCCLSCTDVDPENALDNPSFLIGNDEGINDDKSPSPINFKTIPASAKHYGDLDEYNVHNLHGTMEAKVTSDAMESIRGTRSFVLSRSSFPGHGNHASHWTGDNAATWEDLKMSIVTVNDFALFGISMVGADICGFIGDSNEELCARWIQVGAFHPFSRNHNTFGAAPQEFYRWDSVAESARRALGMRYQILPFMYTLMWKANINGETVSNYLWSVFPEDEATHGVDKQFMLGDSVLISPVLQDQARDVDAYFPAGKWYNLFTLESLESAGEVVNLATELEEANAHLRGGKILPMAASGSLTTVDVQQNDFTLVVALPSDEGDSSGELFVDDGESIVVANFLHMVYSATSSSLTSKAVESSFDASNAVSTVKVLGGAEAKVQSATIQVNGDSKSNVDFVQEGEVLIFTLVDVGLGDEFVLEWS</sequence>
<dbReference type="SUPFAM" id="SSF51445">
    <property type="entry name" value="(Trans)glycosidases"/>
    <property type="match status" value="1"/>
</dbReference>
<dbReference type="InterPro" id="IPR000322">
    <property type="entry name" value="Glyco_hydro_31_TIM"/>
</dbReference>
<dbReference type="PANTHER" id="PTHR22762:SF133">
    <property type="entry name" value="P-TYPE DOMAIN-CONTAINING PROTEIN"/>
    <property type="match status" value="1"/>
</dbReference>
<evidence type="ECO:0000256" key="5">
    <source>
        <dbReference type="ARBA" id="ARBA00022801"/>
    </source>
</evidence>
<dbReference type="InterPro" id="IPR013780">
    <property type="entry name" value="Glyco_hydro_b"/>
</dbReference>
<feature type="domain" description="Glycoside hydrolase family 31 TIM barrel" evidence="11">
    <location>
        <begin position="254"/>
        <end position="645"/>
    </location>
</feature>
<evidence type="ECO:0000259" key="12">
    <source>
        <dbReference type="Pfam" id="PF13802"/>
    </source>
</evidence>
<reference evidence="15" key="1">
    <citation type="journal article" date="2023" name="Commun. Biol.">
        <title>Genome analysis of Parmales, the sister group of diatoms, reveals the evolutionary specialization of diatoms from phago-mixotrophs to photoautotrophs.</title>
        <authorList>
            <person name="Ban H."/>
            <person name="Sato S."/>
            <person name="Yoshikawa S."/>
            <person name="Yamada K."/>
            <person name="Nakamura Y."/>
            <person name="Ichinomiya M."/>
            <person name="Sato N."/>
            <person name="Blanc-Mathieu R."/>
            <person name="Endo H."/>
            <person name="Kuwata A."/>
            <person name="Ogata H."/>
        </authorList>
    </citation>
    <scope>NUCLEOTIDE SEQUENCE [LARGE SCALE GENOMIC DNA]</scope>
    <source>
        <strain evidence="15">NIES 3700</strain>
    </source>
</reference>
<dbReference type="PROSITE" id="PS00129">
    <property type="entry name" value="GLYCOSYL_HYDROL_F31_1"/>
    <property type="match status" value="1"/>
</dbReference>
<comment type="similarity">
    <text evidence="2 9">Belongs to the glycosyl hydrolase 31 family.</text>
</comment>
<dbReference type="Gene3D" id="2.60.40.1180">
    <property type="entry name" value="Golgi alpha-mannosidase II"/>
    <property type="match status" value="2"/>
</dbReference>
<evidence type="ECO:0000256" key="2">
    <source>
        <dbReference type="ARBA" id="ARBA00007806"/>
    </source>
</evidence>
<feature type="domain" description="Glycoside hydrolase family 31 N-terminal" evidence="12">
    <location>
        <begin position="83"/>
        <end position="210"/>
    </location>
</feature>
<comment type="catalytic activity">
    <reaction evidence="1">
        <text>Hydrolysis of terminal, non-reducing (1-&gt;4)-linked alpha-D-glucose residues with release of alpha-D-glucose.</text>
        <dbReference type="EC" id="3.2.1.20"/>
    </reaction>
</comment>
<evidence type="ECO:0000256" key="9">
    <source>
        <dbReference type="RuleBase" id="RU361185"/>
    </source>
</evidence>
<keyword evidence="7 9" id="KW-0326">Glycosidase</keyword>
<dbReference type="Pfam" id="PF13802">
    <property type="entry name" value="Gal_mutarotas_2"/>
    <property type="match status" value="1"/>
</dbReference>
<dbReference type="PROSITE" id="PS00707">
    <property type="entry name" value="GLYCOSYL_HYDROL_F31_2"/>
    <property type="match status" value="1"/>
</dbReference>
<dbReference type="InterPro" id="IPR030458">
    <property type="entry name" value="Glyco_hydro_31_AS"/>
</dbReference>
<keyword evidence="5 9" id="KW-0378">Hydrolase</keyword>
<dbReference type="GO" id="GO:0090599">
    <property type="term" value="F:alpha-glucosidase activity"/>
    <property type="evidence" value="ECO:0007669"/>
    <property type="project" value="UniProtKB-ARBA"/>
</dbReference>
<dbReference type="EMBL" id="BRXW01000059">
    <property type="protein sequence ID" value="GMI03568.1"/>
    <property type="molecule type" value="Genomic_DNA"/>
</dbReference>
<name>A0A9W7CD47_9STRA</name>
<keyword evidence="15" id="KW-1185">Reference proteome</keyword>
<dbReference type="SUPFAM" id="SSF51011">
    <property type="entry name" value="Glycosyl hydrolase domain"/>
    <property type="match status" value="1"/>
</dbReference>
<dbReference type="Pfam" id="PF01055">
    <property type="entry name" value="Glyco_hydro_31_2nd"/>
    <property type="match status" value="1"/>
</dbReference>
<comment type="caution">
    <text evidence="14">The sequence shown here is derived from an EMBL/GenBank/DDBJ whole genome shotgun (WGS) entry which is preliminary data.</text>
</comment>
<dbReference type="InterPro" id="IPR030459">
    <property type="entry name" value="Glyco_hydro_31_CS"/>
</dbReference>
<dbReference type="CDD" id="cd14752">
    <property type="entry name" value="GH31_N"/>
    <property type="match status" value="1"/>
</dbReference>
<evidence type="ECO:0000256" key="7">
    <source>
        <dbReference type="ARBA" id="ARBA00023295"/>
    </source>
</evidence>
<evidence type="ECO:0000313" key="14">
    <source>
        <dbReference type="EMBL" id="GMI03568.1"/>
    </source>
</evidence>